<feature type="compositionally biased region" description="Low complexity" evidence="1">
    <location>
        <begin position="150"/>
        <end position="164"/>
    </location>
</feature>
<gene>
    <name evidence="2" type="ORF">PACLA_8A081961</name>
</gene>
<name>A0A7D9HJS5_PARCT</name>
<evidence type="ECO:0000313" key="3">
    <source>
        <dbReference type="Proteomes" id="UP001152795"/>
    </source>
</evidence>
<reference evidence="2" key="1">
    <citation type="submission" date="2020-04" db="EMBL/GenBank/DDBJ databases">
        <authorList>
            <person name="Alioto T."/>
            <person name="Alioto T."/>
            <person name="Gomez Garrido J."/>
        </authorList>
    </citation>
    <scope>NUCLEOTIDE SEQUENCE</scope>
    <source>
        <strain evidence="2">A484AB</strain>
    </source>
</reference>
<protein>
    <submittedName>
        <fullName evidence="2">Uncharacterized protein</fullName>
    </submittedName>
</protein>
<dbReference type="OrthoDB" id="6629625at2759"/>
<dbReference type="Proteomes" id="UP001152795">
    <property type="component" value="Unassembled WGS sequence"/>
</dbReference>
<accession>A0A7D9HJS5</accession>
<proteinExistence type="predicted"/>
<dbReference type="InterPro" id="IPR006578">
    <property type="entry name" value="MADF-dom"/>
</dbReference>
<feature type="region of interest" description="Disordered" evidence="1">
    <location>
        <begin position="150"/>
        <end position="178"/>
    </location>
</feature>
<dbReference type="PANTHER" id="PTHR21505">
    <property type="entry name" value="MADF DOMAIN-CONTAINING PROTEIN-RELATED"/>
    <property type="match status" value="1"/>
</dbReference>
<evidence type="ECO:0000313" key="2">
    <source>
        <dbReference type="EMBL" id="CAB3986265.1"/>
    </source>
</evidence>
<dbReference type="PROSITE" id="PS51029">
    <property type="entry name" value="MADF"/>
    <property type="match status" value="1"/>
</dbReference>
<comment type="caution">
    <text evidence="2">The sequence shown here is derived from an EMBL/GenBank/DDBJ whole genome shotgun (WGS) entry which is preliminary data.</text>
</comment>
<evidence type="ECO:0000256" key="1">
    <source>
        <dbReference type="SAM" id="MobiDB-lite"/>
    </source>
</evidence>
<dbReference type="AlphaFoldDB" id="A0A7D9HJS5"/>
<organism evidence="2 3">
    <name type="scientific">Paramuricea clavata</name>
    <name type="common">Red gorgonian</name>
    <name type="synonym">Violescent sea-whip</name>
    <dbReference type="NCBI Taxonomy" id="317549"/>
    <lineage>
        <taxon>Eukaryota</taxon>
        <taxon>Metazoa</taxon>
        <taxon>Cnidaria</taxon>
        <taxon>Anthozoa</taxon>
        <taxon>Octocorallia</taxon>
        <taxon>Malacalcyonacea</taxon>
        <taxon>Plexauridae</taxon>
        <taxon>Paramuricea</taxon>
    </lineage>
</organism>
<keyword evidence="3" id="KW-1185">Reference proteome</keyword>
<dbReference type="Pfam" id="PF10545">
    <property type="entry name" value="MADF_DNA_bdg"/>
    <property type="match status" value="1"/>
</dbReference>
<dbReference type="EMBL" id="CACRXK020000990">
    <property type="protein sequence ID" value="CAB3986265.1"/>
    <property type="molecule type" value="Genomic_DNA"/>
</dbReference>
<dbReference type="SMART" id="SM00595">
    <property type="entry name" value="MADF"/>
    <property type="match status" value="1"/>
</dbReference>
<sequence length="267" mass="30202">MAAVQGVKRTISWSDKSISVLLEALKVRESLWNSKILEYRDRNVKKTQYEEIVAILSEDIPDIDLPAVKAKIQGLRTTFREEVRKVKKSEHTGSGSADVYVPKWKFFNECMFLEDVVASNRPQCTNLQVGLLMGNEDDEDDILYKELHATETASTSSETSSEAAGAHPKRRKKSSEDNHWMETAANALTHLSNQEDDELDEWDIFGKDVANSLRSLNNPDWQRRAKFAVQTAIFQVTEKARHPFSVSQVPIVSNAQVIEPLFSSMSN</sequence>
<dbReference type="PANTHER" id="PTHR21505:SF12">
    <property type="entry name" value="MADF DOMAIN-CONTAINING PROTEIN-RELATED"/>
    <property type="match status" value="1"/>
</dbReference>